<evidence type="ECO:0000313" key="2">
    <source>
        <dbReference type="Proteomes" id="UP001234297"/>
    </source>
</evidence>
<sequence>MIRLSRNQPNFAETFVRADGAFIPFADDFDISSVTTSVKGVGEIGAVKVIDLQSPINGLIGRQVVKQSFDLEGDSGSLILLTEQNENWTSGVDLRRLLNLLELDLITTDEEAMQEQRSALAAILPGEGASGIGLSSPFTHANFHVDGVNTANVEQQFIPNLLGMSPMHQDNGDYPESNKASRDAPEGVSVSLQLGEREPKRQCSDSTFTLEDQK</sequence>
<proteinExistence type="predicted"/>
<protein>
    <submittedName>
        <fullName evidence="1">Uncharacterized protein</fullName>
    </submittedName>
</protein>
<keyword evidence="2" id="KW-1185">Reference proteome</keyword>
<evidence type="ECO:0000313" key="1">
    <source>
        <dbReference type="EMBL" id="KAJ8627700.1"/>
    </source>
</evidence>
<reference evidence="1 2" key="1">
    <citation type="journal article" date="2022" name="Hortic Res">
        <title>A haplotype resolved chromosomal level avocado genome allows analysis of novel avocado genes.</title>
        <authorList>
            <person name="Nath O."/>
            <person name="Fletcher S.J."/>
            <person name="Hayward A."/>
            <person name="Shaw L.M."/>
            <person name="Masouleh A.K."/>
            <person name="Furtado A."/>
            <person name="Henry R.J."/>
            <person name="Mitter N."/>
        </authorList>
    </citation>
    <scope>NUCLEOTIDE SEQUENCE [LARGE SCALE GENOMIC DNA]</scope>
    <source>
        <strain evidence="2">cv. Hass</strain>
    </source>
</reference>
<gene>
    <name evidence="1" type="ORF">MRB53_021007</name>
</gene>
<organism evidence="1 2">
    <name type="scientific">Persea americana</name>
    <name type="common">Avocado</name>
    <dbReference type="NCBI Taxonomy" id="3435"/>
    <lineage>
        <taxon>Eukaryota</taxon>
        <taxon>Viridiplantae</taxon>
        <taxon>Streptophyta</taxon>
        <taxon>Embryophyta</taxon>
        <taxon>Tracheophyta</taxon>
        <taxon>Spermatophyta</taxon>
        <taxon>Magnoliopsida</taxon>
        <taxon>Magnoliidae</taxon>
        <taxon>Laurales</taxon>
        <taxon>Lauraceae</taxon>
        <taxon>Persea</taxon>
    </lineage>
</organism>
<comment type="caution">
    <text evidence="1">The sequence shown here is derived from an EMBL/GenBank/DDBJ whole genome shotgun (WGS) entry which is preliminary data.</text>
</comment>
<name>A0ACC2L2Z6_PERAE</name>
<dbReference type="EMBL" id="CM056814">
    <property type="protein sequence ID" value="KAJ8627700.1"/>
    <property type="molecule type" value="Genomic_DNA"/>
</dbReference>
<dbReference type="Proteomes" id="UP001234297">
    <property type="component" value="Chromosome 6"/>
</dbReference>
<accession>A0ACC2L2Z6</accession>